<dbReference type="InterPro" id="IPR027417">
    <property type="entry name" value="P-loop_NTPase"/>
</dbReference>
<evidence type="ECO:0000256" key="7">
    <source>
        <dbReference type="ARBA" id="ARBA00022840"/>
    </source>
</evidence>
<dbReference type="InterPro" id="IPR017871">
    <property type="entry name" value="ABC_transporter-like_CS"/>
</dbReference>
<dbReference type="Pfam" id="PF00005">
    <property type="entry name" value="ABC_tran"/>
    <property type="match status" value="2"/>
</dbReference>
<reference evidence="15 16" key="1">
    <citation type="submission" date="2011-07" db="EMBL/GenBank/DDBJ databases">
        <authorList>
            <person name="Coyne R."/>
            <person name="Brami D."/>
            <person name="Johnson J."/>
            <person name="Hostetler J."/>
            <person name="Hannick L."/>
            <person name="Clark T."/>
            <person name="Cassidy-Hanley D."/>
            <person name="Inman J."/>
        </authorList>
    </citation>
    <scope>NUCLEOTIDE SEQUENCE [LARGE SCALE GENOMIC DNA]</scope>
    <source>
        <strain evidence="15 16">G5</strain>
    </source>
</reference>
<dbReference type="GeneID" id="14903106"/>
<feature type="transmembrane region" description="Helical" evidence="12">
    <location>
        <begin position="1002"/>
        <end position="1021"/>
    </location>
</feature>
<dbReference type="InterPro" id="IPR039421">
    <property type="entry name" value="Type_1_exporter"/>
</dbReference>
<evidence type="ECO:0000256" key="5">
    <source>
        <dbReference type="ARBA" id="ARBA00022737"/>
    </source>
</evidence>
<feature type="domain" description="ABC transporter" evidence="13">
    <location>
        <begin position="1070"/>
        <end position="1318"/>
    </location>
</feature>
<keyword evidence="10" id="KW-0325">Glycoprotein</keyword>
<keyword evidence="8 12" id="KW-1133">Transmembrane helix</keyword>
<evidence type="ECO:0000256" key="2">
    <source>
        <dbReference type="ARBA" id="ARBA00007577"/>
    </source>
</evidence>
<dbReference type="CDD" id="cd18577">
    <property type="entry name" value="ABC_6TM_Pgp_ABCB1_D1_like"/>
    <property type="match status" value="1"/>
</dbReference>
<dbReference type="FunCoup" id="G0R646">
    <property type="interactions" value="3"/>
</dbReference>
<sequence>MNSNQNNKKSDIESGNRIQHNIKSEQSYMNENKLQNKVIQDQKDEKENDISFFNLFRYANKQDKILIIIGCIASAANGILMPLFSIIFGEMTDSFSPNSSPNQVVKSAGNQSLNFLYLAIGAFTLSFLIMSCWIISGERQSIQLRKEYFQAIMRQEVGWFDMNNPNQLATKIAQEITAVQGAIGEKIGTFIMTITMTLGGFVVGYSRGWLFSLVTTSALPVISFGAVCFAIVLQTSQKKIQQSYAIAGGLAEQSLNAIRTVKSLVGEEYELKNYSVGLIKAFKIACSYGILSGCGLGIMFCTMFLDYSLSFWYGSKLIGEQKFNETFSRAYTQGDVFVVFFSIMIGGFSMGQAGPCLNNFSQGKQAAKQIFKVIDRKPLIVMPENPIKINSILGNIEFKDVEFNYPAKQDIKVLKKINLKIKANQKTALVGESGCGKSTIIQLIERFYDSDQGQIFIDGHEIRTLDYKWLRQNIGYVGQEPVLFATTIRENLKLGKSDATEQEMIEALKQANAWEFIEHLENKLDTYVGNSGSQISGGQKQRICIARAILKNPQILLLDEATSALDRKNESLIQKTLDEISKGRTTIVIAHRLSTIQNADTIIVLDKGNLVEQGTYSELINAKGKFESLAKNQIEKEQKDLDQDNDLDNQEQIVKDQKNNLENQGLKISQKNISKNQSIKKQYNKYIQINIVDNQNNHIDKQVYLENSQDPKRKLTKQEIEFNKKHEQAVLKRLYQYNKEEAPYKYIGLIFALCNGTIFPLSGLILGEFVDTLSRPFAPDFRDRANKLALYFLIIALSSWIINICQFYFFSRVGEGLTLKIRQEVFKKMLKMPMNWFDQTNNNPGNLSSRLATDAHLINSLTSNVVSIQTQNLSSLITGIVAAFFYSWRVSLVAIAVSPLMIISGGIQAKFVQGFSEGTDEAYKDSGMIIMESVTNIRTVYSFSNEEKLFEILNQKLEKPALILNKKGYVSGIMFGLSQFIMFNVYGIIFYVGAIFVRDNGVSAKEMFVSIFCIMFAAFGAGNSSHFMGDVGAAINAAVGLFKILDSEDEIQISQKKCNNQIKQRILGNIEFKDVSFKYPSRQAMVFKHLSFNIKSGQKVAFVGSSGSGKSSVLQLLLRYYDNYTGQILVDGKDIKEYDIREFRKSFGVVSQEPVLFNGTIAENIQYNTDDIKIEEIKEAARQANALKFIEDNQFEFIDDKGAISIGSGFDRQVGIKGSQISGGQKQRIAIARAIIKNPNVLLLDEATSALDDKNEQIVQEALNNLMKNKTSLCIAHRLSTIKDSDQIFVIEEGKLVEQGTYQELMNKKQFFYRLNNV</sequence>
<dbReference type="GO" id="GO:0015421">
    <property type="term" value="F:ABC-type oligopeptide transporter activity"/>
    <property type="evidence" value="ECO:0007669"/>
    <property type="project" value="TreeGrafter"/>
</dbReference>
<dbReference type="RefSeq" id="XP_004023953.1">
    <property type="nucleotide sequence ID" value="XM_004023904.1"/>
</dbReference>
<dbReference type="EMBL" id="GL984389">
    <property type="protein sequence ID" value="EGR27069.1"/>
    <property type="molecule type" value="Genomic_DNA"/>
</dbReference>
<dbReference type="STRING" id="857967.G0R646"/>
<feature type="transmembrane region" description="Helical" evidence="12">
    <location>
        <begin position="65"/>
        <end position="88"/>
    </location>
</feature>
<keyword evidence="11" id="KW-0175">Coiled coil</keyword>
<dbReference type="InParanoid" id="G0R646"/>
<dbReference type="eggNOG" id="KOG0055">
    <property type="taxonomic scope" value="Eukaryota"/>
</dbReference>
<evidence type="ECO:0000256" key="9">
    <source>
        <dbReference type="ARBA" id="ARBA00023136"/>
    </source>
</evidence>
<dbReference type="Gene3D" id="1.20.1560.10">
    <property type="entry name" value="ABC transporter type 1, transmembrane domain"/>
    <property type="match status" value="2"/>
</dbReference>
<evidence type="ECO:0000256" key="6">
    <source>
        <dbReference type="ARBA" id="ARBA00022741"/>
    </source>
</evidence>
<evidence type="ECO:0000259" key="14">
    <source>
        <dbReference type="PROSITE" id="PS50929"/>
    </source>
</evidence>
<dbReference type="PROSITE" id="PS00211">
    <property type="entry name" value="ABC_TRANSPORTER_1"/>
    <property type="match status" value="2"/>
</dbReference>
<keyword evidence="16" id="KW-1185">Reference proteome</keyword>
<gene>
    <name evidence="15" type="ORF">IMG5_202500</name>
</gene>
<dbReference type="GO" id="GO:0016887">
    <property type="term" value="F:ATP hydrolysis activity"/>
    <property type="evidence" value="ECO:0007669"/>
    <property type="project" value="InterPro"/>
</dbReference>
<dbReference type="CDD" id="cd03249">
    <property type="entry name" value="ABC_MTABC3_MDL1_MDL2"/>
    <property type="match status" value="1"/>
</dbReference>
<dbReference type="PROSITE" id="PS50929">
    <property type="entry name" value="ABC_TM1F"/>
    <property type="match status" value="2"/>
</dbReference>
<dbReference type="InterPro" id="IPR036640">
    <property type="entry name" value="ABC1_TM_sf"/>
</dbReference>
<comment type="subcellular location">
    <subcellularLocation>
        <location evidence="1">Membrane</location>
        <topology evidence="1">Multi-pass membrane protein</topology>
    </subcellularLocation>
</comment>
<accession>G0R646</accession>
<dbReference type="Proteomes" id="UP000008983">
    <property type="component" value="Unassembled WGS sequence"/>
</dbReference>
<organism evidence="15 16">
    <name type="scientific">Ichthyophthirius multifiliis</name>
    <name type="common">White spot disease agent</name>
    <name type="synonym">Ich</name>
    <dbReference type="NCBI Taxonomy" id="5932"/>
    <lineage>
        <taxon>Eukaryota</taxon>
        <taxon>Sar</taxon>
        <taxon>Alveolata</taxon>
        <taxon>Ciliophora</taxon>
        <taxon>Intramacronucleata</taxon>
        <taxon>Oligohymenophorea</taxon>
        <taxon>Hymenostomatida</taxon>
        <taxon>Ophryoglenina</taxon>
        <taxon>Ichthyophthirius</taxon>
    </lineage>
</organism>
<evidence type="ECO:0000256" key="10">
    <source>
        <dbReference type="ARBA" id="ARBA00023180"/>
    </source>
</evidence>
<dbReference type="FunFam" id="1.20.1560.10:FF:000018">
    <property type="entry name" value="ATP-binding cassette subfamily B member 11"/>
    <property type="match status" value="1"/>
</dbReference>
<feature type="transmembrane region" description="Helical" evidence="12">
    <location>
        <begin position="187"/>
        <end position="205"/>
    </location>
</feature>
<proteinExistence type="inferred from homology"/>
<evidence type="ECO:0000313" key="15">
    <source>
        <dbReference type="EMBL" id="EGR27069.1"/>
    </source>
</evidence>
<feature type="transmembrane region" description="Helical" evidence="12">
    <location>
        <begin position="211"/>
        <end position="233"/>
    </location>
</feature>
<evidence type="ECO:0000256" key="8">
    <source>
        <dbReference type="ARBA" id="ARBA00022989"/>
    </source>
</evidence>
<evidence type="ECO:0000256" key="4">
    <source>
        <dbReference type="ARBA" id="ARBA00022692"/>
    </source>
</evidence>
<dbReference type="CDD" id="cd18578">
    <property type="entry name" value="ABC_6TM_Pgp_ABCB1_D2_like"/>
    <property type="match status" value="1"/>
</dbReference>
<comment type="similarity">
    <text evidence="2">Belongs to the ABC transporter superfamily. ABCB family. Multidrug resistance exporter (TC 3.A.1.201) subfamily.</text>
</comment>
<dbReference type="Pfam" id="PF00664">
    <property type="entry name" value="ABC_membrane"/>
    <property type="match status" value="2"/>
</dbReference>
<dbReference type="SUPFAM" id="SSF52540">
    <property type="entry name" value="P-loop containing nucleoside triphosphate hydrolases"/>
    <property type="match status" value="2"/>
</dbReference>
<evidence type="ECO:0000256" key="12">
    <source>
        <dbReference type="SAM" id="Phobius"/>
    </source>
</evidence>
<dbReference type="InterPro" id="IPR011527">
    <property type="entry name" value="ABC1_TM_dom"/>
</dbReference>
<keyword evidence="5" id="KW-0677">Repeat</keyword>
<dbReference type="GO" id="GO:0005524">
    <property type="term" value="F:ATP binding"/>
    <property type="evidence" value="ECO:0007669"/>
    <property type="project" value="UniProtKB-KW"/>
</dbReference>
<keyword evidence="7" id="KW-0067">ATP-binding</keyword>
<dbReference type="OMA" id="YEMCLGQ"/>
<dbReference type="PANTHER" id="PTHR43394">
    <property type="entry name" value="ATP-DEPENDENT PERMEASE MDL1, MITOCHONDRIAL"/>
    <property type="match status" value="1"/>
</dbReference>
<dbReference type="GO" id="GO:0005743">
    <property type="term" value="C:mitochondrial inner membrane"/>
    <property type="evidence" value="ECO:0007669"/>
    <property type="project" value="TreeGrafter"/>
</dbReference>
<feature type="transmembrane region" description="Helical" evidence="12">
    <location>
        <begin position="746"/>
        <end position="767"/>
    </location>
</feature>
<dbReference type="FunFam" id="3.40.50.300:FF:000205">
    <property type="entry name" value="ABC transporter B family member 4"/>
    <property type="match status" value="1"/>
</dbReference>
<keyword evidence="3" id="KW-0813">Transport</keyword>
<dbReference type="SUPFAM" id="SSF90123">
    <property type="entry name" value="ABC transporter transmembrane region"/>
    <property type="match status" value="2"/>
</dbReference>
<dbReference type="GO" id="GO:0090374">
    <property type="term" value="P:oligopeptide export from mitochondrion"/>
    <property type="evidence" value="ECO:0007669"/>
    <property type="project" value="TreeGrafter"/>
</dbReference>
<feature type="transmembrane region" description="Helical" evidence="12">
    <location>
        <begin position="876"/>
        <end position="903"/>
    </location>
</feature>
<dbReference type="PROSITE" id="PS50893">
    <property type="entry name" value="ABC_TRANSPORTER_2"/>
    <property type="match status" value="2"/>
</dbReference>
<feature type="domain" description="ABC transmembrane type-1" evidence="14">
    <location>
        <begin position="68"/>
        <end position="362"/>
    </location>
</feature>
<feature type="domain" description="ABC transporter" evidence="13">
    <location>
        <begin position="396"/>
        <end position="632"/>
    </location>
</feature>
<protein>
    <submittedName>
        <fullName evidence="15">Uncharacterized protein</fullName>
    </submittedName>
</protein>
<feature type="transmembrane region" description="Helical" evidence="12">
    <location>
        <begin position="288"/>
        <end position="313"/>
    </location>
</feature>
<dbReference type="OrthoDB" id="417789at2759"/>
<name>G0R646_ICHMU</name>
<evidence type="ECO:0000256" key="3">
    <source>
        <dbReference type="ARBA" id="ARBA00022448"/>
    </source>
</evidence>
<dbReference type="PANTHER" id="PTHR43394:SF27">
    <property type="entry name" value="ATP-DEPENDENT TRANSLOCASE ABCB1-LIKE"/>
    <property type="match status" value="1"/>
</dbReference>
<dbReference type="Gene3D" id="3.40.50.300">
    <property type="entry name" value="P-loop containing nucleotide triphosphate hydrolases"/>
    <property type="match status" value="2"/>
</dbReference>
<feature type="coiled-coil region" evidence="11">
    <location>
        <begin position="631"/>
        <end position="667"/>
    </location>
</feature>
<evidence type="ECO:0000256" key="11">
    <source>
        <dbReference type="SAM" id="Coils"/>
    </source>
</evidence>
<feature type="transmembrane region" description="Helical" evidence="12">
    <location>
        <begin position="788"/>
        <end position="810"/>
    </location>
</feature>
<feature type="transmembrane region" description="Helical" evidence="12">
    <location>
        <begin position="969"/>
        <end position="996"/>
    </location>
</feature>
<feature type="domain" description="ABC transmembrane type-1" evidence="14">
    <location>
        <begin position="747"/>
        <end position="1033"/>
    </location>
</feature>
<dbReference type="SMART" id="SM00382">
    <property type="entry name" value="AAA"/>
    <property type="match status" value="2"/>
</dbReference>
<evidence type="ECO:0000313" key="16">
    <source>
        <dbReference type="Proteomes" id="UP000008983"/>
    </source>
</evidence>
<dbReference type="FunFam" id="3.40.50.300:FF:000240">
    <property type="entry name" value="ABC transporter B family member 20"/>
    <property type="match status" value="1"/>
</dbReference>
<dbReference type="FunFam" id="1.20.1560.10:FF:000009">
    <property type="entry name" value="ABC transporter B family member 1"/>
    <property type="match status" value="1"/>
</dbReference>
<keyword evidence="6" id="KW-0547">Nucleotide-binding</keyword>
<dbReference type="InterPro" id="IPR003593">
    <property type="entry name" value="AAA+_ATPase"/>
</dbReference>
<keyword evidence="4 12" id="KW-0812">Transmembrane</keyword>
<dbReference type="InterPro" id="IPR003439">
    <property type="entry name" value="ABC_transporter-like_ATP-bd"/>
</dbReference>
<evidence type="ECO:0000256" key="1">
    <source>
        <dbReference type="ARBA" id="ARBA00004141"/>
    </source>
</evidence>
<keyword evidence="9 12" id="KW-0472">Membrane</keyword>
<evidence type="ECO:0000259" key="13">
    <source>
        <dbReference type="PROSITE" id="PS50893"/>
    </source>
</evidence>
<feature type="transmembrane region" description="Helical" evidence="12">
    <location>
        <begin position="115"/>
        <end position="136"/>
    </location>
</feature>